<keyword evidence="16" id="KW-1185">Reference proteome</keyword>
<proteinExistence type="inferred from homology"/>
<evidence type="ECO:0000256" key="7">
    <source>
        <dbReference type="ARBA" id="ARBA00023004"/>
    </source>
</evidence>
<evidence type="ECO:0000256" key="13">
    <source>
        <dbReference type="SAM" id="SignalP"/>
    </source>
</evidence>
<evidence type="ECO:0000256" key="8">
    <source>
        <dbReference type="ARBA" id="ARBA00023065"/>
    </source>
</evidence>
<evidence type="ECO:0000256" key="9">
    <source>
        <dbReference type="ARBA" id="ARBA00023136"/>
    </source>
</evidence>
<dbReference type="EMBL" id="AP025318">
    <property type="protein sequence ID" value="BDD12433.1"/>
    <property type="molecule type" value="Genomic_DNA"/>
</dbReference>
<dbReference type="KEGG" id="fax:FUAX_48650"/>
<keyword evidence="2 11" id="KW-0813">Transport</keyword>
<dbReference type="GO" id="GO:0015344">
    <property type="term" value="F:siderophore uptake transmembrane transporter activity"/>
    <property type="evidence" value="ECO:0007669"/>
    <property type="project" value="TreeGrafter"/>
</dbReference>
<dbReference type="AlphaFoldDB" id="A0AAU9CQE3"/>
<evidence type="ECO:0000313" key="15">
    <source>
        <dbReference type="EMBL" id="BDD12433.1"/>
    </source>
</evidence>
<dbReference type="Pfam" id="PF13715">
    <property type="entry name" value="CarbopepD_reg_2"/>
    <property type="match status" value="1"/>
</dbReference>
<evidence type="ECO:0000256" key="5">
    <source>
        <dbReference type="ARBA" id="ARBA00022692"/>
    </source>
</evidence>
<dbReference type="PROSITE" id="PS52016">
    <property type="entry name" value="TONB_DEPENDENT_REC_3"/>
    <property type="match status" value="1"/>
</dbReference>
<evidence type="ECO:0000256" key="11">
    <source>
        <dbReference type="PROSITE-ProRule" id="PRU01360"/>
    </source>
</evidence>
<dbReference type="PROSITE" id="PS00018">
    <property type="entry name" value="EF_HAND_1"/>
    <property type="match status" value="1"/>
</dbReference>
<dbReference type="NCBIfam" id="TIGR04056">
    <property type="entry name" value="OMP_RagA_SusC"/>
    <property type="match status" value="1"/>
</dbReference>
<dbReference type="Gene3D" id="2.170.130.10">
    <property type="entry name" value="TonB-dependent receptor, plug domain"/>
    <property type="match status" value="1"/>
</dbReference>
<evidence type="ECO:0000259" key="14">
    <source>
        <dbReference type="Pfam" id="PF07715"/>
    </source>
</evidence>
<dbReference type="NCBIfam" id="TIGR04057">
    <property type="entry name" value="SusC_RagA_signa"/>
    <property type="match status" value="1"/>
</dbReference>
<comment type="subcellular location">
    <subcellularLocation>
        <location evidence="1 11">Cell outer membrane</location>
        <topology evidence="1 11">Multi-pass membrane protein</topology>
    </subcellularLocation>
</comment>
<dbReference type="InterPro" id="IPR039426">
    <property type="entry name" value="TonB-dep_rcpt-like"/>
</dbReference>
<dbReference type="RefSeq" id="WP_338395570.1">
    <property type="nucleotide sequence ID" value="NZ_AP025318.1"/>
</dbReference>
<evidence type="ECO:0000256" key="2">
    <source>
        <dbReference type="ARBA" id="ARBA00022448"/>
    </source>
</evidence>
<dbReference type="InterPro" id="IPR036942">
    <property type="entry name" value="Beta-barrel_TonB_sf"/>
</dbReference>
<keyword evidence="9 11" id="KW-0472">Membrane</keyword>
<dbReference type="SUPFAM" id="SSF56935">
    <property type="entry name" value="Porins"/>
    <property type="match status" value="1"/>
</dbReference>
<evidence type="ECO:0000256" key="4">
    <source>
        <dbReference type="ARBA" id="ARBA00022496"/>
    </source>
</evidence>
<evidence type="ECO:0000256" key="12">
    <source>
        <dbReference type="SAM" id="MobiDB-lite"/>
    </source>
</evidence>
<dbReference type="InterPro" id="IPR018247">
    <property type="entry name" value="EF_Hand_1_Ca_BS"/>
</dbReference>
<keyword evidence="4" id="KW-0410">Iron transport</keyword>
<dbReference type="PANTHER" id="PTHR32552">
    <property type="entry name" value="FERRICHROME IRON RECEPTOR-RELATED"/>
    <property type="match status" value="1"/>
</dbReference>
<feature type="domain" description="TonB-dependent receptor plug" evidence="14">
    <location>
        <begin position="122"/>
        <end position="246"/>
    </location>
</feature>
<keyword evidence="6 13" id="KW-0732">Signal</keyword>
<keyword evidence="10 11" id="KW-0998">Cell outer membrane</keyword>
<feature type="chain" id="PRO_5044020863" evidence="13">
    <location>
        <begin position="21"/>
        <end position="1077"/>
    </location>
</feature>
<evidence type="ECO:0000256" key="1">
    <source>
        <dbReference type="ARBA" id="ARBA00004571"/>
    </source>
</evidence>
<evidence type="ECO:0000256" key="3">
    <source>
        <dbReference type="ARBA" id="ARBA00022452"/>
    </source>
</evidence>
<dbReference type="InterPro" id="IPR008969">
    <property type="entry name" value="CarboxyPept-like_regulatory"/>
</dbReference>
<dbReference type="InterPro" id="IPR023996">
    <property type="entry name" value="TonB-dep_OMP_SusC/RagA"/>
</dbReference>
<gene>
    <name evidence="15" type="ORF">FUAX_48650</name>
</gene>
<dbReference type="Proteomes" id="UP001348817">
    <property type="component" value="Plasmid pFA4"/>
</dbReference>
<comment type="similarity">
    <text evidence="11">Belongs to the TonB-dependent receptor family.</text>
</comment>
<dbReference type="PANTHER" id="PTHR32552:SF68">
    <property type="entry name" value="FERRICHROME OUTER MEMBRANE TRANSPORTER_PHAGE RECEPTOR"/>
    <property type="match status" value="1"/>
</dbReference>
<organism evidence="15 16">
    <name type="scientific">Fulvitalea axinellae</name>
    <dbReference type="NCBI Taxonomy" id="1182444"/>
    <lineage>
        <taxon>Bacteria</taxon>
        <taxon>Pseudomonadati</taxon>
        <taxon>Bacteroidota</taxon>
        <taxon>Cytophagia</taxon>
        <taxon>Cytophagales</taxon>
        <taxon>Persicobacteraceae</taxon>
        <taxon>Fulvitalea</taxon>
    </lineage>
</organism>
<dbReference type="InterPro" id="IPR023997">
    <property type="entry name" value="TonB-dep_OMP_SusC/RagA_CS"/>
</dbReference>
<dbReference type="SUPFAM" id="SSF49464">
    <property type="entry name" value="Carboxypeptidase regulatory domain-like"/>
    <property type="match status" value="1"/>
</dbReference>
<geneLocation type="plasmid" evidence="15 16">
    <name>pFA4</name>
</geneLocation>
<keyword evidence="15" id="KW-0614">Plasmid</keyword>
<evidence type="ECO:0000313" key="16">
    <source>
        <dbReference type="Proteomes" id="UP001348817"/>
    </source>
</evidence>
<feature type="signal peptide" evidence="13">
    <location>
        <begin position="1"/>
        <end position="20"/>
    </location>
</feature>
<keyword evidence="8" id="KW-0406">Ion transport</keyword>
<keyword evidence="7" id="KW-0408">Iron</keyword>
<accession>A0AAU9CQE3</accession>
<evidence type="ECO:0000256" key="6">
    <source>
        <dbReference type="ARBA" id="ARBA00022729"/>
    </source>
</evidence>
<dbReference type="Pfam" id="PF07715">
    <property type="entry name" value="Plug"/>
    <property type="match status" value="1"/>
</dbReference>
<keyword evidence="5 11" id="KW-0812">Transmembrane</keyword>
<sequence>MRTFYFLIICLLFSLSSALAQEKVVVKGYVKSADGEPLIGVNILEVDAENRFVSGTVTDFNGFYMLKINPAFRLKFAYVGFKEEFRKVDGQQDVNITMQEEATQLNVVEVRSERRTSTGIKLRDVPMAVKKVDLANLDPIGATSADEMLQGEISGVDIIAASGDPGAGMQIRIRGTSTILGNREPLIVVDGIPFETEIDEDFDFASADTREYGAMLSLAPEDIESIEVLKDAASAAMYGSKAANGVLKVITKRGRKAKPTLKYSYKTSFSYQPDPIPMLNGDEYVTLQQEMYFNDRGNINLGLHDVLTTQLGDENYYNYHQDTDWLDEITRTGVMKEHFVSLGGGGEKVRYRTSVSYHQNDGTTTSNSYERLTTKINLDYFISDRLKFITDISYARAYRDDAFYSNIRSIAYKKMPNEAIYEHDAEGNLTGEYFNGDWENPYQTFKYNDKDTPFYNPVAMANESSNQLINDRLRSKFTLQYYVLDDLFIRSTINFDLNNNRRNAMLSEAATNQGAWTSDSKNKATSSNSGTFTVGTFTDLFYTPEFAEEKHDLSVNLRWETYEKRATNFSAAAGNLPSDEITNPGADGSAPSVKSSTGEGRDLGGLLNVHYKFDDRYILSGGVRFDASSNFGEKTKWGAFPFGAVAWRIAQEGFLRDVEQIDEFKFRASYGVNGTPPSSGSRYLTYGSDDDRYVDGSGIRPSNVQLRNLSWERLTSWNAGFDFSAFQNRLRMTFEVYGKSSKDLLWQVKLPGSSGFDEEYKKYYMNAGEMTNSGVEFDFGVTPIKNKTWILDLKFNIARNLNKVQAVPDNIALEAGNMLKNGEYGRRVDIGRPIGGFYGYRYLGVFPDKESTYARDRDGNRIPDYTGSEDYLRMRMGGTTNYTFQEGDAIYEDINHDGVIDELDVVYLGSSNPDFTGGFSFRLSYKRKLTLSSRFVYRSGQMIVNRGRIDTENMSTRSNQSVATLRRWRKTGDETDIPRTIYNTGYNWLGSDRFVEEGSYLRCNSISLSYRLDKAMLKRLGMSDFKIYATVNRPFTITDYTGQDPEVGLGSGAFYFGEDKGYTPPSRSVVLGASVTF</sequence>
<feature type="region of interest" description="Disordered" evidence="12">
    <location>
        <begin position="573"/>
        <end position="599"/>
    </location>
</feature>
<dbReference type="GO" id="GO:0009279">
    <property type="term" value="C:cell outer membrane"/>
    <property type="evidence" value="ECO:0007669"/>
    <property type="project" value="UniProtKB-SubCell"/>
</dbReference>
<name>A0AAU9CQE3_9BACT</name>
<evidence type="ECO:0000256" key="10">
    <source>
        <dbReference type="ARBA" id="ARBA00023237"/>
    </source>
</evidence>
<keyword evidence="3 11" id="KW-1134">Transmembrane beta strand</keyword>
<reference evidence="15 16" key="1">
    <citation type="submission" date="2021-12" db="EMBL/GenBank/DDBJ databases">
        <title>Genome sequencing of bacteria with rrn-lacking chromosome and rrn-plasmid.</title>
        <authorList>
            <person name="Anda M."/>
            <person name="Iwasaki W."/>
        </authorList>
    </citation>
    <scope>NUCLEOTIDE SEQUENCE [LARGE SCALE GENOMIC DNA]</scope>
    <source>
        <strain evidence="15 16">DSM 100852</strain>
        <plasmid evidence="15 16">pFA4</plasmid>
    </source>
</reference>
<dbReference type="Gene3D" id="2.40.170.20">
    <property type="entry name" value="TonB-dependent receptor, beta-barrel domain"/>
    <property type="match status" value="1"/>
</dbReference>
<dbReference type="InterPro" id="IPR012910">
    <property type="entry name" value="Plug_dom"/>
</dbReference>
<dbReference type="InterPro" id="IPR037066">
    <property type="entry name" value="Plug_dom_sf"/>
</dbReference>
<protein>
    <submittedName>
        <fullName evidence="15">SusC/RagA family TonB-linked outer membrane protein</fullName>
    </submittedName>
</protein>